<dbReference type="OrthoDB" id="4947588at2"/>
<dbReference type="RefSeq" id="WP_147657834.1">
    <property type="nucleotide sequence ID" value="NZ_BMFM01000001.1"/>
</dbReference>
<protein>
    <submittedName>
        <fullName evidence="1">Uncharacterized protein</fullName>
    </submittedName>
</protein>
<accession>A0A5B9DS46</accession>
<gene>
    <name evidence="1" type="ORF">FNA67_19830</name>
</gene>
<sequence length="124" mass="13892">MEGLPQGIHVGMRVFDNHHRHIGVVDDFKYSDEDPSRPGPETAGINPGDMKGRDSIINNLAEAFHPNELPEEIRERLLNEGYVRLDADGLFAADRYILPEQIASVGDDEITLTVDSKDELIKRV</sequence>
<reference evidence="1 2" key="1">
    <citation type="journal article" date="2015" name="Int. J. Syst. Evol. Microbiol.">
        <title>Youhaiella tibetensis gen. nov., sp. nov., isolated from subsurface sediment.</title>
        <authorList>
            <person name="Wang Y.X."/>
            <person name="Huang F.Q."/>
            <person name="Nogi Y."/>
            <person name="Pang S.J."/>
            <person name="Wang P.K."/>
            <person name="Lv J."/>
        </authorList>
    </citation>
    <scope>NUCLEOTIDE SEQUENCE [LARGE SCALE GENOMIC DNA]</scope>
    <source>
        <strain evidence="2">fig4</strain>
    </source>
</reference>
<keyword evidence="2" id="KW-1185">Reference proteome</keyword>
<proteinExistence type="predicted"/>
<dbReference type="Proteomes" id="UP000321062">
    <property type="component" value="Chromosome"/>
</dbReference>
<evidence type="ECO:0000313" key="1">
    <source>
        <dbReference type="EMBL" id="QEE22270.1"/>
    </source>
</evidence>
<dbReference type="KEGG" id="yti:FNA67_19830"/>
<evidence type="ECO:0000313" key="2">
    <source>
        <dbReference type="Proteomes" id="UP000321062"/>
    </source>
</evidence>
<dbReference type="AlphaFoldDB" id="A0A5B9DS46"/>
<dbReference type="EMBL" id="CP041690">
    <property type="protein sequence ID" value="QEE22270.1"/>
    <property type="molecule type" value="Genomic_DNA"/>
</dbReference>
<organism evidence="1 2">
    <name type="scientific">Paradevosia tibetensis</name>
    <dbReference type="NCBI Taxonomy" id="1447062"/>
    <lineage>
        <taxon>Bacteria</taxon>
        <taxon>Pseudomonadati</taxon>
        <taxon>Pseudomonadota</taxon>
        <taxon>Alphaproteobacteria</taxon>
        <taxon>Hyphomicrobiales</taxon>
        <taxon>Devosiaceae</taxon>
        <taxon>Paradevosia</taxon>
    </lineage>
</organism>
<name>A0A5B9DS46_9HYPH</name>